<dbReference type="EMBL" id="BARV01013017">
    <property type="protein sequence ID" value="GAI10647.1"/>
    <property type="molecule type" value="Genomic_DNA"/>
</dbReference>
<feature type="non-terminal residue" evidence="1">
    <location>
        <position position="105"/>
    </location>
</feature>
<gene>
    <name evidence="1" type="ORF">S06H3_23787</name>
</gene>
<name>X1KU84_9ZZZZ</name>
<comment type="caution">
    <text evidence="1">The sequence shown here is derived from an EMBL/GenBank/DDBJ whole genome shotgun (WGS) entry which is preliminary data.</text>
</comment>
<dbReference type="AlphaFoldDB" id="X1KU84"/>
<accession>X1KU84</accession>
<proteinExistence type="predicted"/>
<protein>
    <submittedName>
        <fullName evidence="1">Uncharacterized protein</fullName>
    </submittedName>
</protein>
<organism evidence="1">
    <name type="scientific">marine sediment metagenome</name>
    <dbReference type="NCBI Taxonomy" id="412755"/>
    <lineage>
        <taxon>unclassified sequences</taxon>
        <taxon>metagenomes</taxon>
        <taxon>ecological metagenomes</taxon>
    </lineage>
</organism>
<sequence length="105" mass="12062">MGIALDKSYKQIMLHLPKSLYSKILRRCEDCDVLISEEIRSTLREKYGDIKPGNPVKAAEKKTKQKPKLAPQKIDYAKNYLNYGKWNAKNKTWTCKLCGSIQNNG</sequence>
<reference evidence="1" key="1">
    <citation type="journal article" date="2014" name="Front. Microbiol.">
        <title>High frequency of phylogenetically diverse reductive dehalogenase-homologous genes in deep subseafloor sedimentary metagenomes.</title>
        <authorList>
            <person name="Kawai M."/>
            <person name="Futagami T."/>
            <person name="Toyoda A."/>
            <person name="Takaki Y."/>
            <person name="Nishi S."/>
            <person name="Hori S."/>
            <person name="Arai W."/>
            <person name="Tsubouchi T."/>
            <person name="Morono Y."/>
            <person name="Uchiyama I."/>
            <person name="Ito T."/>
            <person name="Fujiyama A."/>
            <person name="Inagaki F."/>
            <person name="Takami H."/>
        </authorList>
    </citation>
    <scope>NUCLEOTIDE SEQUENCE</scope>
    <source>
        <strain evidence="1">Expedition CK06-06</strain>
    </source>
</reference>
<evidence type="ECO:0000313" key="1">
    <source>
        <dbReference type="EMBL" id="GAI10647.1"/>
    </source>
</evidence>